<evidence type="ECO:0000256" key="3">
    <source>
        <dbReference type="ARBA" id="ARBA00022723"/>
    </source>
</evidence>
<dbReference type="AlphaFoldDB" id="A0A1H3KNS1"/>
<dbReference type="Proteomes" id="UP000199026">
    <property type="component" value="Unassembled WGS sequence"/>
</dbReference>
<evidence type="ECO:0000256" key="1">
    <source>
        <dbReference type="ARBA" id="ARBA00001966"/>
    </source>
</evidence>
<evidence type="ECO:0000259" key="6">
    <source>
        <dbReference type="Pfam" id="PF04055"/>
    </source>
</evidence>
<dbReference type="PANTHER" id="PTHR11228:SF7">
    <property type="entry name" value="PQQA PEPTIDE CYCLASE"/>
    <property type="match status" value="1"/>
</dbReference>
<dbReference type="InterPro" id="IPR058240">
    <property type="entry name" value="rSAM_sf"/>
</dbReference>
<feature type="domain" description="Radical SAM core" evidence="6">
    <location>
        <begin position="44"/>
        <end position="203"/>
    </location>
</feature>
<evidence type="ECO:0000256" key="4">
    <source>
        <dbReference type="ARBA" id="ARBA00023004"/>
    </source>
</evidence>
<evidence type="ECO:0000256" key="5">
    <source>
        <dbReference type="ARBA" id="ARBA00023014"/>
    </source>
</evidence>
<protein>
    <submittedName>
        <fullName evidence="7">4Fe-4S single cluster domain-containing protein</fullName>
    </submittedName>
</protein>
<dbReference type="InterPro" id="IPR013785">
    <property type="entry name" value="Aldolase_TIM"/>
</dbReference>
<dbReference type="PANTHER" id="PTHR11228">
    <property type="entry name" value="RADICAL SAM DOMAIN PROTEIN"/>
    <property type="match status" value="1"/>
</dbReference>
<dbReference type="GeneID" id="78124723"/>
<dbReference type="GO" id="GO:0051536">
    <property type="term" value="F:iron-sulfur cluster binding"/>
    <property type="evidence" value="ECO:0007669"/>
    <property type="project" value="UniProtKB-KW"/>
</dbReference>
<evidence type="ECO:0000256" key="2">
    <source>
        <dbReference type="ARBA" id="ARBA00022691"/>
    </source>
</evidence>
<name>A0A1H3KNS1_9RHOB</name>
<dbReference type="SFLD" id="SFLDG01067">
    <property type="entry name" value="SPASM/twitch_domain_containing"/>
    <property type="match status" value="1"/>
</dbReference>
<proteinExistence type="predicted"/>
<dbReference type="STRING" id="576131.SAMN05444486_102661"/>
<keyword evidence="5" id="KW-0411">Iron-sulfur</keyword>
<evidence type="ECO:0000313" key="8">
    <source>
        <dbReference type="Proteomes" id="UP000199026"/>
    </source>
</evidence>
<keyword evidence="8" id="KW-1185">Reference proteome</keyword>
<dbReference type="GO" id="GO:0003824">
    <property type="term" value="F:catalytic activity"/>
    <property type="evidence" value="ECO:0007669"/>
    <property type="project" value="InterPro"/>
</dbReference>
<sequence length="321" mass="35225">MEDFAAQANTQQANLGKFQDPHVTAKGEARASVALTKPETLWFNTGTLCNITCANCYIESSPTNDALVYMTRAEVEPYLEEIKTLGWPITEIAFTGGEPFMNPEMIGMMEAALEAGFEVLVLTNAMRPMMRKSVQAGLLKLAEQYRNKMTFRISVDHWSAKLHDAERGKGAFKRTLEGMIWLRDHGFNMAVAGRIAFHENEEEARAGYAALYGEHSFNIDAQAPGKTVLFPEMDMNVEVPEITTECWSILNKSPEDVMCASSRMVVKRKGADVPAVLACTLLAYAPEFELGSTLEAASGPVQLNHPHCAKFCVLGGASCSA</sequence>
<comment type="cofactor">
    <cofactor evidence="1">
        <name>[4Fe-4S] cluster</name>
        <dbReference type="ChEBI" id="CHEBI:49883"/>
    </cofactor>
</comment>
<dbReference type="OrthoDB" id="9810775at2"/>
<dbReference type="InterPro" id="IPR007197">
    <property type="entry name" value="rSAM"/>
</dbReference>
<dbReference type="CDD" id="cd01335">
    <property type="entry name" value="Radical_SAM"/>
    <property type="match status" value="1"/>
</dbReference>
<dbReference type="SFLD" id="SFLDS00029">
    <property type="entry name" value="Radical_SAM"/>
    <property type="match status" value="1"/>
</dbReference>
<dbReference type="InterPro" id="IPR050377">
    <property type="entry name" value="Radical_SAM_PqqE_MftC-like"/>
</dbReference>
<dbReference type="Gene3D" id="3.20.20.70">
    <property type="entry name" value="Aldolase class I"/>
    <property type="match status" value="1"/>
</dbReference>
<keyword evidence="3" id="KW-0479">Metal-binding</keyword>
<dbReference type="SUPFAM" id="SSF102114">
    <property type="entry name" value="Radical SAM enzymes"/>
    <property type="match status" value="1"/>
</dbReference>
<accession>A0A1H3KNS1</accession>
<keyword evidence="2" id="KW-0949">S-adenosyl-L-methionine</keyword>
<dbReference type="Pfam" id="PF04055">
    <property type="entry name" value="Radical_SAM"/>
    <property type="match status" value="1"/>
</dbReference>
<gene>
    <name evidence="7" type="ORF">SAMN05444486_102661</name>
</gene>
<evidence type="ECO:0000313" key="7">
    <source>
        <dbReference type="EMBL" id="SDY53813.1"/>
    </source>
</evidence>
<dbReference type="GO" id="GO:0046872">
    <property type="term" value="F:metal ion binding"/>
    <property type="evidence" value="ECO:0007669"/>
    <property type="project" value="UniProtKB-KW"/>
</dbReference>
<dbReference type="RefSeq" id="WP_089890757.1">
    <property type="nucleotide sequence ID" value="NZ_CALJFH010000012.1"/>
</dbReference>
<organism evidence="7 8">
    <name type="scientific">Lentibacter algarum</name>
    <dbReference type="NCBI Taxonomy" id="576131"/>
    <lineage>
        <taxon>Bacteria</taxon>
        <taxon>Pseudomonadati</taxon>
        <taxon>Pseudomonadota</taxon>
        <taxon>Alphaproteobacteria</taxon>
        <taxon>Rhodobacterales</taxon>
        <taxon>Roseobacteraceae</taxon>
        <taxon>Lentibacter</taxon>
    </lineage>
</organism>
<keyword evidence="4" id="KW-0408">Iron</keyword>
<reference evidence="7 8" key="1">
    <citation type="submission" date="2016-10" db="EMBL/GenBank/DDBJ databases">
        <authorList>
            <person name="de Groot N.N."/>
        </authorList>
    </citation>
    <scope>NUCLEOTIDE SEQUENCE [LARGE SCALE GENOMIC DNA]</scope>
    <source>
        <strain evidence="7 8">DSM 24677</strain>
    </source>
</reference>
<dbReference type="EMBL" id="FNPR01000002">
    <property type="protein sequence ID" value="SDY53813.1"/>
    <property type="molecule type" value="Genomic_DNA"/>
</dbReference>